<reference evidence="1 2" key="2">
    <citation type="journal article" date="2009" name="PLoS ONE">
        <title>An integrated genetic and cytogenetic map of the cucumber genome.</title>
        <authorList>
            <person name="Ren Y."/>
            <person name="Zhang Z."/>
            <person name="Liu J."/>
            <person name="Staub J.E."/>
            <person name="Han Y."/>
            <person name="Cheng Z."/>
            <person name="Li X."/>
            <person name="Lu J."/>
            <person name="Miao H."/>
            <person name="Kang H."/>
            <person name="Xie B."/>
            <person name="Gu X."/>
            <person name="Wang X."/>
            <person name="Du Y."/>
            <person name="Jin W."/>
            <person name="Huang S."/>
        </authorList>
    </citation>
    <scope>NUCLEOTIDE SEQUENCE [LARGE SCALE GENOMIC DNA]</scope>
    <source>
        <strain evidence="2">cv. 9930</strain>
    </source>
</reference>
<organism evidence="1 2">
    <name type="scientific">Cucumis sativus</name>
    <name type="common">Cucumber</name>
    <dbReference type="NCBI Taxonomy" id="3659"/>
    <lineage>
        <taxon>Eukaryota</taxon>
        <taxon>Viridiplantae</taxon>
        <taxon>Streptophyta</taxon>
        <taxon>Embryophyta</taxon>
        <taxon>Tracheophyta</taxon>
        <taxon>Spermatophyta</taxon>
        <taxon>Magnoliopsida</taxon>
        <taxon>eudicotyledons</taxon>
        <taxon>Gunneridae</taxon>
        <taxon>Pentapetalae</taxon>
        <taxon>rosids</taxon>
        <taxon>fabids</taxon>
        <taxon>Cucurbitales</taxon>
        <taxon>Cucurbitaceae</taxon>
        <taxon>Benincaseae</taxon>
        <taxon>Cucumis</taxon>
    </lineage>
</organism>
<evidence type="ECO:0000313" key="1">
    <source>
        <dbReference type="EMBL" id="KGN51834.1"/>
    </source>
</evidence>
<accession>A0A0A0KSE9</accession>
<sequence>MEQWHYGFKFQFLNLQQRYFGDKIDKGDSNFTPFGAWHGMAWHGGWHALACVCVLYEWNCPPLRLEEVPLISFNQLAGPSDELNSGDDLLGRGCFHLN</sequence>
<protein>
    <submittedName>
        <fullName evidence="1">Uncharacterized protein</fullName>
    </submittedName>
</protein>
<reference evidence="1 2" key="3">
    <citation type="journal article" date="2010" name="BMC Genomics">
        <title>Transcriptome sequencing and comparative analysis of cucumber flowers with different sex types.</title>
        <authorList>
            <person name="Guo S."/>
            <person name="Zheng Y."/>
            <person name="Joung J.G."/>
            <person name="Liu S."/>
            <person name="Zhang Z."/>
            <person name="Crasta O.R."/>
            <person name="Sobral B.W."/>
            <person name="Xu Y."/>
            <person name="Huang S."/>
            <person name="Fei Z."/>
        </authorList>
    </citation>
    <scope>NUCLEOTIDE SEQUENCE [LARGE SCALE GENOMIC DNA]</scope>
    <source>
        <strain evidence="2">cv. 9930</strain>
    </source>
</reference>
<dbReference type="Proteomes" id="UP000029981">
    <property type="component" value="Chromosome 5"/>
</dbReference>
<dbReference type="Gramene" id="KGN51834">
    <property type="protein sequence ID" value="KGN51834"/>
    <property type="gene ID" value="Csa_5G603310"/>
</dbReference>
<reference evidence="1 2" key="1">
    <citation type="journal article" date="2009" name="Nat. Genet.">
        <title>The genome of the cucumber, Cucumis sativus L.</title>
        <authorList>
            <person name="Huang S."/>
            <person name="Li R."/>
            <person name="Zhang Z."/>
            <person name="Li L."/>
            <person name="Gu X."/>
            <person name="Fan W."/>
            <person name="Lucas W.J."/>
            <person name="Wang X."/>
            <person name="Xie B."/>
            <person name="Ni P."/>
            <person name="Ren Y."/>
            <person name="Zhu H."/>
            <person name="Li J."/>
            <person name="Lin K."/>
            <person name="Jin W."/>
            <person name="Fei Z."/>
            <person name="Li G."/>
            <person name="Staub J."/>
            <person name="Kilian A."/>
            <person name="van der Vossen E.A."/>
            <person name="Wu Y."/>
            <person name="Guo J."/>
            <person name="He J."/>
            <person name="Jia Z."/>
            <person name="Ren Y."/>
            <person name="Tian G."/>
            <person name="Lu Y."/>
            <person name="Ruan J."/>
            <person name="Qian W."/>
            <person name="Wang M."/>
            <person name="Huang Q."/>
            <person name="Li B."/>
            <person name="Xuan Z."/>
            <person name="Cao J."/>
            <person name="Asan"/>
            <person name="Wu Z."/>
            <person name="Zhang J."/>
            <person name="Cai Q."/>
            <person name="Bai Y."/>
            <person name="Zhao B."/>
            <person name="Han Y."/>
            <person name="Li Y."/>
            <person name="Li X."/>
            <person name="Wang S."/>
            <person name="Shi Q."/>
            <person name="Liu S."/>
            <person name="Cho W.K."/>
            <person name="Kim J.Y."/>
            <person name="Xu Y."/>
            <person name="Heller-Uszynska K."/>
            <person name="Miao H."/>
            <person name="Cheng Z."/>
            <person name="Zhang S."/>
            <person name="Wu J."/>
            <person name="Yang Y."/>
            <person name="Kang H."/>
            <person name="Li M."/>
            <person name="Liang H."/>
            <person name="Ren X."/>
            <person name="Shi Z."/>
            <person name="Wen M."/>
            <person name="Jian M."/>
            <person name="Yang H."/>
            <person name="Zhang G."/>
            <person name="Yang Z."/>
            <person name="Chen R."/>
            <person name="Liu S."/>
            <person name="Li J."/>
            <person name="Ma L."/>
            <person name="Liu H."/>
            <person name="Zhou Y."/>
            <person name="Zhao J."/>
            <person name="Fang X."/>
            <person name="Li G."/>
            <person name="Fang L."/>
            <person name="Li Y."/>
            <person name="Liu D."/>
            <person name="Zheng H."/>
            <person name="Zhang Y."/>
            <person name="Qin N."/>
            <person name="Li Z."/>
            <person name="Yang G."/>
            <person name="Yang S."/>
            <person name="Bolund L."/>
            <person name="Kristiansen K."/>
            <person name="Zheng H."/>
            <person name="Li S."/>
            <person name="Zhang X."/>
            <person name="Yang H."/>
            <person name="Wang J."/>
            <person name="Sun R."/>
            <person name="Zhang B."/>
            <person name="Jiang S."/>
            <person name="Wang J."/>
            <person name="Du Y."/>
            <person name="Li S."/>
        </authorList>
    </citation>
    <scope>NUCLEOTIDE SEQUENCE [LARGE SCALE GENOMIC DNA]</scope>
    <source>
        <strain evidence="2">cv. 9930</strain>
    </source>
</reference>
<keyword evidence="2" id="KW-1185">Reference proteome</keyword>
<name>A0A0A0KSE9_CUCSA</name>
<reference evidence="1 2" key="4">
    <citation type="journal article" date="2011" name="BMC Genomics">
        <title>RNA-Seq improves annotation of protein-coding genes in the cucumber genome.</title>
        <authorList>
            <person name="Li Z."/>
            <person name="Zhang Z."/>
            <person name="Yan P."/>
            <person name="Huang S."/>
            <person name="Fei Z."/>
            <person name="Lin K."/>
        </authorList>
    </citation>
    <scope>NUCLEOTIDE SEQUENCE [LARGE SCALE GENOMIC DNA]</scope>
    <source>
        <strain evidence="2">cv. 9930</strain>
    </source>
</reference>
<dbReference type="AlphaFoldDB" id="A0A0A0KSE9"/>
<proteinExistence type="predicted"/>
<evidence type="ECO:0000313" key="2">
    <source>
        <dbReference type="Proteomes" id="UP000029981"/>
    </source>
</evidence>
<dbReference type="EMBL" id="CM002926">
    <property type="protein sequence ID" value="KGN51834.1"/>
    <property type="molecule type" value="Genomic_DNA"/>
</dbReference>
<gene>
    <name evidence="1" type="ORF">Csa_5G603310</name>
</gene>